<dbReference type="FunFam" id="2.70.130.10:FF:000017">
    <property type="entry name" value="Insulin-like growth factor 2 receptor"/>
    <property type="match status" value="1"/>
</dbReference>
<feature type="domain" description="MRH" evidence="14">
    <location>
        <begin position="453"/>
        <end position="602"/>
    </location>
</feature>
<dbReference type="FunFam" id="2.70.130.10:FF:000011">
    <property type="entry name" value="Insulin-like growth factor 2 receptor"/>
    <property type="match status" value="1"/>
</dbReference>
<keyword evidence="4 12" id="KW-0732">Signal</keyword>
<dbReference type="FunFam" id="2.70.130.10:FF:000016">
    <property type="entry name" value="Insulin-like growth factor 2 receptor"/>
    <property type="match status" value="1"/>
</dbReference>
<dbReference type="GO" id="GO:0038023">
    <property type="term" value="F:signaling receptor activity"/>
    <property type="evidence" value="ECO:0007669"/>
    <property type="project" value="InterPro"/>
</dbReference>
<feature type="domain" description="MRH" evidence="14">
    <location>
        <begin position="911"/>
        <end position="1052"/>
    </location>
</feature>
<comment type="caution">
    <text evidence="9">Lacks conserved residue(s) required for the propagation of feature annotation.</text>
</comment>
<dbReference type="CDD" id="cd00062">
    <property type="entry name" value="FN2"/>
    <property type="match status" value="1"/>
</dbReference>
<evidence type="ECO:0000256" key="7">
    <source>
        <dbReference type="ARBA" id="ARBA00023136"/>
    </source>
</evidence>
<feature type="domain" description="MRH" evidence="14">
    <location>
        <begin position="1485"/>
        <end position="1621"/>
    </location>
</feature>
<feature type="domain" description="MRH" evidence="14">
    <location>
        <begin position="1338"/>
        <end position="1479"/>
    </location>
</feature>
<evidence type="ECO:0000256" key="6">
    <source>
        <dbReference type="ARBA" id="ARBA00022989"/>
    </source>
</evidence>
<feature type="domain" description="MRH" evidence="14">
    <location>
        <begin position="1961"/>
        <end position="2096"/>
    </location>
</feature>
<dbReference type="GO" id="GO:0007041">
    <property type="term" value="P:lysosomal transport"/>
    <property type="evidence" value="ECO:0007669"/>
    <property type="project" value="InterPro"/>
</dbReference>
<name>A0AAV7RNX6_PLEWA</name>
<dbReference type="FunFam" id="2.70.130.10:FF:000004">
    <property type="entry name" value="Insulin-like growth factor 2 receptor"/>
    <property type="match status" value="1"/>
</dbReference>
<dbReference type="FunFam" id="2.70.130.10:FF:000020">
    <property type="entry name" value="Insulin-like growth factor 2 receptor"/>
    <property type="match status" value="1"/>
</dbReference>
<protein>
    <recommendedName>
        <fullName evidence="17">Insulin like growth factor 2 receptor</fullName>
    </recommendedName>
</protein>
<comment type="caution">
    <text evidence="15">The sequence shown here is derived from an EMBL/GenBank/DDBJ whole genome shotgun (WGS) entry which is preliminary data.</text>
</comment>
<feature type="domain" description="MRH" evidence="14">
    <location>
        <begin position="608"/>
        <end position="743"/>
    </location>
</feature>
<keyword evidence="3 11" id="KW-0812">Transmembrane</keyword>
<dbReference type="GO" id="GO:0005802">
    <property type="term" value="C:trans-Golgi network"/>
    <property type="evidence" value="ECO:0007669"/>
    <property type="project" value="TreeGrafter"/>
</dbReference>
<organism evidence="15 16">
    <name type="scientific">Pleurodeles waltl</name>
    <name type="common">Iberian ribbed newt</name>
    <dbReference type="NCBI Taxonomy" id="8319"/>
    <lineage>
        <taxon>Eukaryota</taxon>
        <taxon>Metazoa</taxon>
        <taxon>Chordata</taxon>
        <taxon>Craniata</taxon>
        <taxon>Vertebrata</taxon>
        <taxon>Euteleostomi</taxon>
        <taxon>Amphibia</taxon>
        <taxon>Batrachia</taxon>
        <taxon>Caudata</taxon>
        <taxon>Salamandroidea</taxon>
        <taxon>Salamandridae</taxon>
        <taxon>Pleurodelinae</taxon>
        <taxon>Pleurodeles</taxon>
    </lineage>
</organism>
<dbReference type="FunFam" id="2.70.130.10:FF:000012">
    <property type="entry name" value="Insulin-like growth factor 2 receptor"/>
    <property type="match status" value="1"/>
</dbReference>
<evidence type="ECO:0000256" key="4">
    <source>
        <dbReference type="ARBA" id="ARBA00022729"/>
    </source>
</evidence>
<dbReference type="PROSITE" id="PS51092">
    <property type="entry name" value="FN2_2"/>
    <property type="match status" value="1"/>
</dbReference>
<feature type="region of interest" description="Disordered" evidence="10">
    <location>
        <begin position="2373"/>
        <end position="2464"/>
    </location>
</feature>
<feature type="compositionally biased region" description="Basic and acidic residues" evidence="10">
    <location>
        <begin position="2391"/>
        <end position="2405"/>
    </location>
</feature>
<evidence type="ECO:0000256" key="5">
    <source>
        <dbReference type="ARBA" id="ARBA00022737"/>
    </source>
</evidence>
<reference evidence="15" key="1">
    <citation type="journal article" date="2022" name="bioRxiv">
        <title>Sequencing and chromosome-scale assembly of the giantPleurodeles waltlgenome.</title>
        <authorList>
            <person name="Brown T."/>
            <person name="Elewa A."/>
            <person name="Iarovenko S."/>
            <person name="Subramanian E."/>
            <person name="Araus A.J."/>
            <person name="Petzold A."/>
            <person name="Susuki M."/>
            <person name="Suzuki K.-i.T."/>
            <person name="Hayashi T."/>
            <person name="Toyoda A."/>
            <person name="Oliveira C."/>
            <person name="Osipova E."/>
            <person name="Leigh N.D."/>
            <person name="Simon A."/>
            <person name="Yun M.H."/>
        </authorList>
    </citation>
    <scope>NUCLEOTIDE SEQUENCE</scope>
    <source>
        <strain evidence="15">20211129_DDA</strain>
        <tissue evidence="15">Liver</tissue>
    </source>
</reference>
<dbReference type="SMART" id="SM00059">
    <property type="entry name" value="FN2"/>
    <property type="match status" value="1"/>
</dbReference>
<evidence type="ECO:0008006" key="17">
    <source>
        <dbReference type="Google" id="ProtNLM"/>
    </source>
</evidence>
<evidence type="ECO:0000256" key="12">
    <source>
        <dbReference type="SAM" id="SignalP"/>
    </source>
</evidence>
<evidence type="ECO:0000256" key="8">
    <source>
        <dbReference type="ARBA" id="ARBA00023157"/>
    </source>
</evidence>
<evidence type="ECO:0000256" key="1">
    <source>
        <dbReference type="ARBA" id="ARBA00004308"/>
    </source>
</evidence>
<evidence type="ECO:0000256" key="3">
    <source>
        <dbReference type="ARBA" id="ARBA00022692"/>
    </source>
</evidence>
<feature type="domain" description="MRH" evidence="14">
    <location>
        <begin position="2104"/>
        <end position="2248"/>
    </location>
</feature>
<proteinExistence type="predicted"/>
<keyword evidence="5" id="KW-0677">Repeat</keyword>
<dbReference type="InterPro" id="IPR000479">
    <property type="entry name" value="CIMR_rpt"/>
</dbReference>
<dbReference type="FunFam" id="2.70.130.10:FF:000009">
    <property type="entry name" value="Insulin-like growth factor 2 receptor"/>
    <property type="match status" value="1"/>
</dbReference>
<feature type="signal peptide" evidence="12">
    <location>
        <begin position="1"/>
        <end position="22"/>
    </location>
</feature>
<gene>
    <name evidence="15" type="ORF">NDU88_007257</name>
</gene>
<feature type="domain" description="MRH" evidence="14">
    <location>
        <begin position="29"/>
        <end position="146"/>
    </location>
</feature>
<keyword evidence="8" id="KW-1015">Disulfide bond</keyword>
<dbReference type="GO" id="GO:0005520">
    <property type="term" value="F:insulin-like growth factor binding"/>
    <property type="evidence" value="ECO:0007669"/>
    <property type="project" value="TreeGrafter"/>
</dbReference>
<feature type="domain" description="MRH" evidence="14">
    <location>
        <begin position="1199"/>
        <end position="1334"/>
    </location>
</feature>
<dbReference type="PRINTS" id="PR00013">
    <property type="entry name" value="FNTYPEII"/>
</dbReference>
<feature type="domain" description="MRH" evidence="14">
    <location>
        <begin position="746"/>
        <end position="903"/>
    </location>
</feature>
<feature type="chain" id="PRO_5043944688" description="Insulin like growth factor 2 receptor" evidence="12">
    <location>
        <begin position="23"/>
        <end position="2464"/>
    </location>
</feature>
<dbReference type="Pfam" id="PF00040">
    <property type="entry name" value="fn2"/>
    <property type="match status" value="1"/>
</dbReference>
<feature type="domain" description="MRH" evidence="14">
    <location>
        <begin position="308"/>
        <end position="450"/>
    </location>
</feature>
<dbReference type="Proteomes" id="UP001066276">
    <property type="component" value="Chromosome 5"/>
</dbReference>
<evidence type="ECO:0000256" key="11">
    <source>
        <dbReference type="SAM" id="Phobius"/>
    </source>
</evidence>
<dbReference type="SUPFAM" id="SSF57440">
    <property type="entry name" value="Kringle-like"/>
    <property type="match status" value="1"/>
</dbReference>
<dbReference type="EMBL" id="JANPWB010000009">
    <property type="protein sequence ID" value="KAJ1154506.1"/>
    <property type="molecule type" value="Genomic_DNA"/>
</dbReference>
<dbReference type="GO" id="GO:0005886">
    <property type="term" value="C:plasma membrane"/>
    <property type="evidence" value="ECO:0007669"/>
    <property type="project" value="TreeGrafter"/>
</dbReference>
<evidence type="ECO:0000256" key="2">
    <source>
        <dbReference type="ARBA" id="ARBA00022448"/>
    </source>
</evidence>
<dbReference type="InterPro" id="IPR013806">
    <property type="entry name" value="Kringle-like"/>
</dbReference>
<feature type="domain" description="MRH" evidence="14">
    <location>
        <begin position="1623"/>
        <end position="1767"/>
    </location>
</feature>
<feature type="compositionally biased region" description="Basic and acidic residues" evidence="10">
    <location>
        <begin position="2451"/>
        <end position="2464"/>
    </location>
</feature>
<keyword evidence="2" id="KW-0813">Transport</keyword>
<evidence type="ECO:0000313" key="16">
    <source>
        <dbReference type="Proteomes" id="UP001066276"/>
    </source>
</evidence>
<feature type="domain" description="MRH" evidence="14">
    <location>
        <begin position="1055"/>
        <end position="1193"/>
    </location>
</feature>
<feature type="domain" description="MRH" evidence="14">
    <location>
        <begin position="1772"/>
        <end position="1958"/>
    </location>
</feature>
<dbReference type="SMART" id="SM01404">
    <property type="entry name" value="CIMR"/>
    <property type="match status" value="14"/>
</dbReference>
<dbReference type="SUPFAM" id="SSF50911">
    <property type="entry name" value="Mannose 6-phosphate receptor domain"/>
    <property type="match status" value="15"/>
</dbReference>
<feature type="domain" description="Fibronectin type-II" evidence="13">
    <location>
        <begin position="1867"/>
        <end position="1913"/>
    </location>
</feature>
<dbReference type="PANTHER" id="PTHR15071">
    <property type="entry name" value="MANNOSE-6-PHOSPHATE RECEPTOR FAMILY MEMBER"/>
    <property type="match status" value="1"/>
</dbReference>
<evidence type="ECO:0000256" key="9">
    <source>
        <dbReference type="PROSITE-ProRule" id="PRU00479"/>
    </source>
</evidence>
<keyword evidence="16" id="KW-1185">Reference proteome</keyword>
<dbReference type="FunFam" id="2.70.130.10:FF:000005">
    <property type="entry name" value="Insulin-like growth factor 2 receptor"/>
    <property type="match status" value="1"/>
</dbReference>
<feature type="transmembrane region" description="Helical" evidence="11">
    <location>
        <begin position="2276"/>
        <end position="2298"/>
    </location>
</feature>
<dbReference type="PROSITE" id="PS51914">
    <property type="entry name" value="MRH"/>
    <property type="match status" value="15"/>
</dbReference>
<dbReference type="Gene3D" id="2.10.10.10">
    <property type="entry name" value="Fibronectin, type II, collagen-binding"/>
    <property type="match status" value="1"/>
</dbReference>
<evidence type="ECO:0000259" key="14">
    <source>
        <dbReference type="PROSITE" id="PS51914"/>
    </source>
</evidence>
<feature type="compositionally biased region" description="Polar residues" evidence="10">
    <location>
        <begin position="2406"/>
        <end position="2417"/>
    </location>
</feature>
<evidence type="ECO:0000313" key="15">
    <source>
        <dbReference type="EMBL" id="KAJ1154506.1"/>
    </source>
</evidence>
<dbReference type="FunFam" id="2.70.130.10:FF:000015">
    <property type="entry name" value="Insulin-like growth factor 2 receptor"/>
    <property type="match status" value="1"/>
</dbReference>
<keyword evidence="6 11" id="KW-1133">Transmembrane helix</keyword>
<dbReference type="FunFam" id="2.70.130.10:FF:000006">
    <property type="entry name" value="Insulin-like growth factor 2 receptor"/>
    <property type="match status" value="1"/>
</dbReference>
<dbReference type="FunFam" id="2.70.130.10:FF:000013">
    <property type="entry name" value="Insulin-like growth factor 2 receptor"/>
    <property type="match status" value="1"/>
</dbReference>
<feature type="domain" description="MRH" evidence="14">
    <location>
        <begin position="155"/>
        <end position="302"/>
    </location>
</feature>
<accession>A0AAV7RNX6</accession>
<dbReference type="Gene3D" id="2.70.130.10">
    <property type="entry name" value="Mannose-6-phosphate receptor binding domain"/>
    <property type="match status" value="15"/>
</dbReference>
<dbReference type="PANTHER" id="PTHR15071:SF17">
    <property type="entry name" value="CATION-INDEPENDENT MANNOSE-6-PHOSPHATE RECEPTOR"/>
    <property type="match status" value="1"/>
</dbReference>
<dbReference type="Pfam" id="PF00878">
    <property type="entry name" value="CIMR"/>
    <property type="match status" value="13"/>
</dbReference>
<dbReference type="GO" id="GO:0005770">
    <property type="term" value="C:late endosome"/>
    <property type="evidence" value="ECO:0007669"/>
    <property type="project" value="TreeGrafter"/>
</dbReference>
<dbReference type="GO" id="GO:0005537">
    <property type="term" value="F:D-mannose binding"/>
    <property type="evidence" value="ECO:0007669"/>
    <property type="project" value="InterPro"/>
</dbReference>
<evidence type="ECO:0000259" key="13">
    <source>
        <dbReference type="PROSITE" id="PS51092"/>
    </source>
</evidence>
<sequence>MGTAAPLLLLLLISLLPEENEAQGWSHPELCGYTWDAVDQETQTHYKINLCGNIAAPDCGSIQTSAVCAHDVAKNTFQSVGDAALKTNSELLLVFNTTVACPADMQHRIQSNINFICGKSLGTPEFVTLSGCVHYFEWRTSAVCKKDTFKAVKEIPCYTFDTSGEKHDLNPTIKTSGGYLVEDSDENADLYINICRDIGSSTGETSSCPRGSAACLLMQNHAYDVGQPKEVLKLVDKDRLELSYGKDYNDQDRPAFCNGNNPAVKITFVCPSGRKEKTAPKLIAKTNCQYEIEWVTEYACHRDYLQTNECLLTSKQHDISIDLSPLRDTDVPYMATEGEYTYYLGVCGATKAEACPGQNVSACQVKVQGSTPKTWVVGRGTKQILRYSDGDLTLTYPEGDACSSGFQRMTVINFVCDKMAANDGKGIPEFSNEVDCTYLFTWKTSYACEKEELHCRVVDKKKQYNLSPLIRYSDSGTESVLNWETVDSSTETERKQIFINVCHNVLQEGGAKGCPEEAAICLLDAGKKTNIGKFMSDPKKVGKNIQLAYTDGDICKKDKKFETVITLVCKPGDLESAPVLMNFDPEKCLYEFEWHTAAACVLSKTEGDNCRVSDTLAGFSFDLSPLTLKHGSYQVNTTQYEFYLNVCGNVSICSDNSGACQKERSGTKMWNLGVFNSKLSYYDGMIQLNYTGGTPFNNPAHTPRSSLLTFLCDRAAGDGQPEFQEENDKAYNFKWYTKYACPEIPVECEVTDPVSQEQYDLSSLSRVAESSAENWYAMDTSADQRKKYYLNVCRPLNPVLGCDQNASVCEMKYEKDHDEFHETVSINNLGVATRGPEFMERGQLLLQYTNGSECIGPEGQKMSYTTRIHLSCSKGSLATSPTFLQNQECVVSFLWETDAACPVTSTKFDSEDCSIKDADSPFVFNLGSLMSNSSYTVSGNGKTFKLNICGAVQECGSINRKPAAGCELENNKPVRPVGLQHTLELSSEGFITISYRGDYVKKSGTFDKFIVRFMCNDDVYPGNMTFVREDINTASNVYDTFFQFETALACRPAPVDCQVTDSAGNEYDLSGLSKDRDSWVAVDMSKNAKNRTFYLNVCKPVRSVEGCHGESVGSCLKSKDGGTNLGYIQISPQAATDGSVTVMYLNGDKCTEEQRYSTRIIFQCDRTPSSPIFLQQENCEFVFVWRTPEACPVIRAEGDSCQVTDPKYGYVYNLKPLSERDIEVDTKEYTYHLRVCDRISAFVCQSGKDVSSCQVKKTDSTASKVAGTYTQKLTYKNGFLMINFTGGDKCHKIYQRSTAILFSCSRNTTLPVFLKETPECSYIFEMHTPYACPPFKSIECSFRDNNGNSFDLSPLSRHSENWEAITKSGSTEKYFINICSSLVPENGPFSIPTGAAACLTNGSSCINLGELADAPQWENGISVLKYINGDLCSDNIRKRTTTIRFKCDETKINSRPEFISAVEDCEYTFVWFSAAACALQSNETNDCKATNPVTGRLFDLSSLSRDAGYTLVSHSRKIQLNICAPLKSSCDTGAGICITEGERHLSAGKFSKELTYRDGDLELKYSDGDPCVANKEKKLQTVIRFLCTEDGVSANRPVFESFDDNTCTWYFSWHTHLVCDQLAKCSVQNGTSVIDLSVLIHRSGYYEAYADSSHDTSPDFYINICQPLNSIQGVHCPPGAAVCMDPDVGEPIDIGRITGPPQINPANQEVYIQFESATPCSAEKELNYTSLIVFHCAPGTDLGTPLMLSQSDCSFVFQWKTPVVCPDEVTTSGCSLTDEQLGYTFNLSSLSVGAFKTSGPSVYHIGVCTTAANVPQGKCGDGAVCLVSGGTASSFGNFKVMEMDYRHQDEAVILHYSGGDSCPAVTENGELCVFPFKTNGKTFSECTKEGRQRLWCATTKDFERDGKWGFCGKATGNKQSTIIFKCDESTDNGTPELLSETLGCSATFEWRTKVVCPPKKMECRLISQHKTYDLRSLSSLSGAWSFSYSGSSYYLNLCQGIHQGPTGCPATASICKKTQSGAIQVLGQVHTQQMKVSGDTVFVSYSNGYVCGSTKKASTIIELKCSNTIGKPTLQRIDEEKCEYHILWESRAACAVKPEVVNVVNGTIINPSNGKSVDLGNLFFKAYNASGDIRQNNDQYRYEIQLSGIGTSTIKDCIGANICQVKITGKLVRQIGSSSKVKYYVEDGDLDVEFTSSSPCGRDKSKNASSTIFLRCSLLTGDGIPEFLQETADCQYLFVWYTSVICPLSTETSDGIDHQSDSGDQDEKSLSGRSRAVGAVLSLLLVVLTACLIVLLLYKKERRENVIQRISKCCRRGSNVSYKYSKVNTDEEMDENETEWLMDDISNSNVRAGKGGQGNGHLSKSVRSSAFTSLSVDDQDSEDEVLTVPEVKIHPGRGREIEGTNRSKTHGNSSSVSEGDESTRGLLNGGKGRRGKAKAAQGKAPGTPHVESFHDDSDEDMLKV</sequence>
<evidence type="ECO:0000256" key="10">
    <source>
        <dbReference type="SAM" id="MobiDB-lite"/>
    </source>
</evidence>
<dbReference type="InterPro" id="IPR036943">
    <property type="entry name" value="FN_type2_sf"/>
</dbReference>
<comment type="subcellular location">
    <subcellularLocation>
        <location evidence="1">Endomembrane system</location>
    </subcellularLocation>
</comment>
<dbReference type="InterPro" id="IPR044865">
    <property type="entry name" value="MRH_dom"/>
</dbReference>
<dbReference type="InterPro" id="IPR000562">
    <property type="entry name" value="FN_type2_dom"/>
</dbReference>
<keyword evidence="7 11" id="KW-0472">Membrane</keyword>
<dbReference type="InterPro" id="IPR009011">
    <property type="entry name" value="Man6P_isomerase_rcpt-bd_dom_sf"/>
</dbReference>